<evidence type="ECO:0000259" key="1">
    <source>
        <dbReference type="PROSITE" id="PS51186"/>
    </source>
</evidence>
<feature type="domain" description="N-acetyltransferase" evidence="1">
    <location>
        <begin position="13"/>
        <end position="175"/>
    </location>
</feature>
<name>A0A1T4MFQ6_TREPO</name>
<dbReference type="STRING" id="261392.SAMN02745149_01974"/>
<protein>
    <submittedName>
        <fullName evidence="2">Acetyltransferase (GNAT) domain-containing protein</fullName>
    </submittedName>
</protein>
<sequence>MNHLSVILKSKNLQLRPITESDTDMIVLWRNKEDVRKNFLYREVFTSKIHQTWLKEKVFTGKVVQFIIEIPSINGDFIPIGSVYLRDIDYDNSSAEFGIFIGDESAHSKGIGSESAKLILNYGHTQLGLHRIFLRLIADNVAAYKAYRKAGFITEGIFRDMKKIDGKFIDIMFMSSIVE</sequence>
<dbReference type="RefSeq" id="WP_078933865.1">
    <property type="nucleotide sequence ID" value="NZ_FUWG01000015.1"/>
</dbReference>
<dbReference type="PANTHER" id="PTHR43415">
    <property type="entry name" value="SPERMIDINE N(1)-ACETYLTRANSFERASE"/>
    <property type="match status" value="1"/>
</dbReference>
<dbReference type="PROSITE" id="PS51186">
    <property type="entry name" value="GNAT"/>
    <property type="match status" value="1"/>
</dbReference>
<dbReference type="Proteomes" id="UP000190423">
    <property type="component" value="Unassembled WGS sequence"/>
</dbReference>
<accession>A0A1T4MFQ6</accession>
<dbReference type="InterPro" id="IPR016181">
    <property type="entry name" value="Acyl_CoA_acyltransferase"/>
</dbReference>
<organism evidence="2 3">
    <name type="scientific">Treponema porcinum</name>
    <dbReference type="NCBI Taxonomy" id="261392"/>
    <lineage>
        <taxon>Bacteria</taxon>
        <taxon>Pseudomonadati</taxon>
        <taxon>Spirochaetota</taxon>
        <taxon>Spirochaetia</taxon>
        <taxon>Spirochaetales</taxon>
        <taxon>Treponemataceae</taxon>
        <taxon>Treponema</taxon>
    </lineage>
</organism>
<dbReference type="Pfam" id="PF13302">
    <property type="entry name" value="Acetyltransf_3"/>
    <property type="match status" value="1"/>
</dbReference>
<keyword evidence="2" id="KW-0808">Transferase</keyword>
<dbReference type="AlphaFoldDB" id="A0A1T4MFQ6"/>
<dbReference type="SUPFAM" id="SSF55729">
    <property type="entry name" value="Acyl-CoA N-acyltransferases (Nat)"/>
    <property type="match status" value="1"/>
</dbReference>
<dbReference type="OrthoDB" id="893030at2"/>
<evidence type="ECO:0000313" key="3">
    <source>
        <dbReference type="Proteomes" id="UP000190423"/>
    </source>
</evidence>
<gene>
    <name evidence="2" type="ORF">SAMN02745149_01974</name>
</gene>
<dbReference type="InterPro" id="IPR000182">
    <property type="entry name" value="GNAT_dom"/>
</dbReference>
<dbReference type="EMBL" id="FUWG01000015">
    <property type="protein sequence ID" value="SJZ65705.1"/>
    <property type="molecule type" value="Genomic_DNA"/>
</dbReference>
<dbReference type="Gene3D" id="3.40.630.30">
    <property type="match status" value="1"/>
</dbReference>
<dbReference type="GO" id="GO:0016747">
    <property type="term" value="F:acyltransferase activity, transferring groups other than amino-acyl groups"/>
    <property type="evidence" value="ECO:0007669"/>
    <property type="project" value="InterPro"/>
</dbReference>
<reference evidence="2 3" key="1">
    <citation type="submission" date="2017-02" db="EMBL/GenBank/DDBJ databases">
        <authorList>
            <person name="Peterson S.W."/>
        </authorList>
    </citation>
    <scope>NUCLEOTIDE SEQUENCE [LARGE SCALE GENOMIC DNA]</scope>
    <source>
        <strain evidence="2 3">ATCC BAA-908</strain>
    </source>
</reference>
<dbReference type="GeneID" id="78317249"/>
<dbReference type="PANTHER" id="PTHR43415:SF3">
    <property type="entry name" value="GNAT-FAMILY ACETYLTRANSFERASE"/>
    <property type="match status" value="1"/>
</dbReference>
<keyword evidence="3" id="KW-1185">Reference proteome</keyword>
<proteinExistence type="predicted"/>
<evidence type="ECO:0000313" key="2">
    <source>
        <dbReference type="EMBL" id="SJZ65705.1"/>
    </source>
</evidence>